<feature type="compositionally biased region" description="Basic residues" evidence="1">
    <location>
        <begin position="93"/>
        <end position="105"/>
    </location>
</feature>
<evidence type="ECO:0000256" key="1">
    <source>
        <dbReference type="SAM" id="MobiDB-lite"/>
    </source>
</evidence>
<feature type="compositionally biased region" description="Low complexity" evidence="1">
    <location>
        <begin position="47"/>
        <end position="58"/>
    </location>
</feature>
<proteinExistence type="predicted"/>
<evidence type="ECO:0000313" key="4">
    <source>
        <dbReference type="Proteomes" id="UP000717328"/>
    </source>
</evidence>
<feature type="compositionally biased region" description="Polar residues" evidence="1">
    <location>
        <begin position="70"/>
        <end position="82"/>
    </location>
</feature>
<keyword evidence="4" id="KW-1185">Reference proteome</keyword>
<accession>A0A9P7FQH0</accession>
<name>A0A9P7FQH0_9AGAR</name>
<reference evidence="2" key="2">
    <citation type="submission" date="2021-10" db="EMBL/GenBank/DDBJ databases">
        <title>Phylogenomics reveals ancestral predisposition of the termite-cultivated fungus Termitomyces towards a domesticated lifestyle.</title>
        <authorList>
            <person name="Auxier B."/>
            <person name="Grum-Grzhimaylo A."/>
            <person name="Cardenas M.E."/>
            <person name="Lodge J.D."/>
            <person name="Laessoe T."/>
            <person name="Pedersen O."/>
            <person name="Smith M.E."/>
            <person name="Kuyper T.W."/>
            <person name="Franco-Molano E.A."/>
            <person name="Baroni T.J."/>
            <person name="Aanen D.K."/>
        </authorList>
    </citation>
    <scope>NUCLEOTIDE SEQUENCE</scope>
    <source>
        <strain evidence="2">D49</strain>
    </source>
</reference>
<gene>
    <name evidence="3" type="ORF">H0H81_008546</name>
    <name evidence="2" type="ORF">H0H81_008604</name>
</gene>
<evidence type="ECO:0000313" key="3">
    <source>
        <dbReference type="EMBL" id="KAG5633345.1"/>
    </source>
</evidence>
<dbReference type="EMBL" id="JABCKI010008117">
    <property type="protein sequence ID" value="KAG5633337.1"/>
    <property type="molecule type" value="Genomic_DNA"/>
</dbReference>
<dbReference type="Proteomes" id="UP000717328">
    <property type="component" value="Unassembled WGS sequence"/>
</dbReference>
<organism evidence="2 4">
    <name type="scientific">Sphagnurus paluster</name>
    <dbReference type="NCBI Taxonomy" id="117069"/>
    <lineage>
        <taxon>Eukaryota</taxon>
        <taxon>Fungi</taxon>
        <taxon>Dikarya</taxon>
        <taxon>Basidiomycota</taxon>
        <taxon>Agaricomycotina</taxon>
        <taxon>Agaricomycetes</taxon>
        <taxon>Agaricomycetidae</taxon>
        <taxon>Agaricales</taxon>
        <taxon>Tricholomatineae</taxon>
        <taxon>Lyophyllaceae</taxon>
        <taxon>Sphagnurus</taxon>
    </lineage>
</organism>
<protein>
    <submittedName>
        <fullName evidence="2">Uncharacterized protein</fullName>
    </submittedName>
</protein>
<comment type="caution">
    <text evidence="2">The sequence shown here is derived from an EMBL/GenBank/DDBJ whole genome shotgun (WGS) entry which is preliminary data.</text>
</comment>
<feature type="region of interest" description="Disordered" evidence="1">
    <location>
        <begin position="46"/>
        <end position="125"/>
    </location>
</feature>
<dbReference type="EMBL" id="JABCKI010008098">
    <property type="protein sequence ID" value="KAG5633345.1"/>
    <property type="molecule type" value="Genomic_DNA"/>
</dbReference>
<reference evidence="2" key="1">
    <citation type="submission" date="2021-02" db="EMBL/GenBank/DDBJ databases">
        <authorList>
            <person name="Nieuwenhuis M."/>
            <person name="Van De Peppel L.J.J."/>
        </authorList>
    </citation>
    <scope>NUCLEOTIDE SEQUENCE</scope>
    <source>
        <strain evidence="2">D49</strain>
    </source>
</reference>
<sequence length="164" mass="17712">MILLAAVPEKWNGIISTILMIYGADKFTWLHVAEAIIGEFKKNQNLTGSSKQTSKSQSANKLSAVKHQKLNPQWNSTRSSDQAPKPHNQQGQKKQRGGKNHKGKGKAQQTHITSSGVIPDAGSLPAPNIGSSQTVVVHTLSYTLPDLPAKTLLDCIKKNPQVAS</sequence>
<feature type="non-terminal residue" evidence="2">
    <location>
        <position position="164"/>
    </location>
</feature>
<dbReference type="AlphaFoldDB" id="A0A9P7FQH0"/>
<evidence type="ECO:0000313" key="2">
    <source>
        <dbReference type="EMBL" id="KAG5633337.1"/>
    </source>
</evidence>
<dbReference type="OrthoDB" id="3032860at2759"/>